<dbReference type="InterPro" id="IPR055297">
    <property type="entry name" value="NEBU/NEBL"/>
</dbReference>
<organism evidence="3 4">
    <name type="scientific">Lates calcarifer</name>
    <name type="common">Barramundi</name>
    <name type="synonym">Holocentrus calcarifer</name>
    <dbReference type="NCBI Taxonomy" id="8187"/>
    <lineage>
        <taxon>Eukaryota</taxon>
        <taxon>Metazoa</taxon>
        <taxon>Chordata</taxon>
        <taxon>Craniata</taxon>
        <taxon>Vertebrata</taxon>
        <taxon>Euteleostomi</taxon>
        <taxon>Actinopterygii</taxon>
        <taxon>Neopterygii</taxon>
        <taxon>Teleostei</taxon>
        <taxon>Neoteleostei</taxon>
        <taxon>Acanthomorphata</taxon>
        <taxon>Carangaria</taxon>
        <taxon>Carangaria incertae sedis</taxon>
        <taxon>Centropomidae</taxon>
        <taxon>Lates</taxon>
    </lineage>
</organism>
<dbReference type="AlphaFoldDB" id="A0A4W6FU45"/>
<dbReference type="STRING" id="8187.ENSLCAP00010054164"/>
<evidence type="ECO:0000256" key="2">
    <source>
        <dbReference type="ARBA" id="ARBA00023203"/>
    </source>
</evidence>
<reference evidence="3" key="3">
    <citation type="submission" date="2025-09" db="UniProtKB">
        <authorList>
            <consortium name="Ensembl"/>
        </authorList>
    </citation>
    <scope>IDENTIFICATION</scope>
</reference>
<dbReference type="PANTHER" id="PTHR11039">
    <property type="entry name" value="NEBULIN"/>
    <property type="match status" value="1"/>
</dbReference>
<dbReference type="GeneTree" id="ENSGT00940000154533"/>
<dbReference type="SMART" id="SM00227">
    <property type="entry name" value="NEBU"/>
    <property type="match status" value="3"/>
</dbReference>
<dbReference type="Ensembl" id="ENSLCAT00010055572.1">
    <property type="protein sequence ID" value="ENSLCAP00010054164.1"/>
    <property type="gene ID" value="ENSLCAG00010025233.1"/>
</dbReference>
<protein>
    <submittedName>
        <fullName evidence="3">Uncharacterized protein</fullName>
    </submittedName>
</protein>
<dbReference type="InParanoid" id="A0A4W6FU45"/>
<proteinExistence type="predicted"/>
<dbReference type="PROSITE" id="PS51216">
    <property type="entry name" value="NEBULIN"/>
    <property type="match status" value="1"/>
</dbReference>
<dbReference type="PANTHER" id="PTHR11039:SF48">
    <property type="entry name" value="NEBULETTE"/>
    <property type="match status" value="1"/>
</dbReference>
<dbReference type="Pfam" id="PF00880">
    <property type="entry name" value="Nebulin"/>
    <property type="match status" value="1"/>
</dbReference>
<dbReference type="InterPro" id="IPR000900">
    <property type="entry name" value="Nebulin_repeat"/>
</dbReference>
<sequence length="168" mass="19341">MKGSYSLVSETPEMERVKANQRHISSVQYREEVGRGTAVMDTPEMERVRRNQENISSFFPSLSEHPGHPIMLLSYITQWSLSVLHQVKYRQSAVKATSVGSTPELERVRQNQENISSARHTHTHTHKGRSCTELDTPEYRRVRRTQDSVSMVAARLPWLPPGLWEELT</sequence>
<dbReference type="GO" id="GO:0071691">
    <property type="term" value="P:cardiac muscle thin filament assembly"/>
    <property type="evidence" value="ECO:0007669"/>
    <property type="project" value="TreeGrafter"/>
</dbReference>
<name>A0A4W6FU45_LATCA</name>
<dbReference type="GO" id="GO:0051015">
    <property type="term" value="F:actin filament binding"/>
    <property type="evidence" value="ECO:0007669"/>
    <property type="project" value="InterPro"/>
</dbReference>
<evidence type="ECO:0000313" key="3">
    <source>
        <dbReference type="Ensembl" id="ENSLCAP00010054164.1"/>
    </source>
</evidence>
<reference evidence="4" key="1">
    <citation type="submission" date="2015-09" db="EMBL/GenBank/DDBJ databases">
        <authorList>
            <person name="Sai Rama Sridatta P."/>
        </authorList>
    </citation>
    <scope>NUCLEOTIDE SEQUENCE [LARGE SCALE GENOMIC DNA]</scope>
</reference>
<dbReference type="Proteomes" id="UP000314980">
    <property type="component" value="Unassembled WGS sequence"/>
</dbReference>
<dbReference type="GO" id="GO:0030018">
    <property type="term" value="C:Z disc"/>
    <property type="evidence" value="ECO:0007669"/>
    <property type="project" value="InterPro"/>
</dbReference>
<evidence type="ECO:0000313" key="4">
    <source>
        <dbReference type="Proteomes" id="UP000314980"/>
    </source>
</evidence>
<keyword evidence="2" id="KW-0009">Actin-binding</keyword>
<reference evidence="3" key="2">
    <citation type="submission" date="2025-08" db="UniProtKB">
        <authorList>
            <consortium name="Ensembl"/>
        </authorList>
    </citation>
    <scope>IDENTIFICATION</scope>
</reference>
<keyword evidence="1" id="KW-0677">Repeat</keyword>
<accession>A0A4W6FU45</accession>
<keyword evidence="4" id="KW-1185">Reference proteome</keyword>
<evidence type="ECO:0000256" key="1">
    <source>
        <dbReference type="ARBA" id="ARBA00022737"/>
    </source>
</evidence>